<dbReference type="Pfam" id="PF01607">
    <property type="entry name" value="CBM_14"/>
    <property type="match status" value="1"/>
</dbReference>
<dbReference type="AlphaFoldDB" id="A0A0A9WY81"/>
<protein>
    <submittedName>
        <fullName evidence="3">GTPase Der</fullName>
    </submittedName>
</protein>
<evidence type="ECO:0000313" key="3">
    <source>
        <dbReference type="EMBL" id="JAG12381.1"/>
    </source>
</evidence>
<dbReference type="PROSITE" id="PS50940">
    <property type="entry name" value="CHIT_BIND_II"/>
    <property type="match status" value="1"/>
</dbReference>
<dbReference type="Gene3D" id="2.170.140.10">
    <property type="entry name" value="Chitin binding domain"/>
    <property type="match status" value="1"/>
</dbReference>
<dbReference type="GO" id="GO:0008061">
    <property type="term" value="F:chitin binding"/>
    <property type="evidence" value="ECO:0007669"/>
    <property type="project" value="InterPro"/>
</dbReference>
<gene>
    <name evidence="3" type="primary">der_11</name>
    <name evidence="3" type="ORF">CM83_43595</name>
</gene>
<feature type="signal peptide" evidence="1">
    <location>
        <begin position="1"/>
        <end position="22"/>
    </location>
</feature>
<reference evidence="3" key="1">
    <citation type="journal article" date="2014" name="PLoS ONE">
        <title>Transcriptome-Based Identification of ABC Transporters in the Western Tarnished Plant Bug Lygus hesperus.</title>
        <authorList>
            <person name="Hull J.J."/>
            <person name="Chaney K."/>
            <person name="Geib S.M."/>
            <person name="Fabrick J.A."/>
            <person name="Brent C.S."/>
            <person name="Walsh D."/>
            <person name="Lavine L.C."/>
        </authorList>
    </citation>
    <scope>NUCLEOTIDE SEQUENCE</scope>
</reference>
<sequence>GSIMILPLISGITLMEVLMVAAMPRIRVERSLGLERFTLPDNATTIRENIDTSFTCDARPYGYYADPENDCQIFHVCLPVMFQGQRRETFMWSFICPQDTIFNQERFTCTRLEDSIPCQESAMFYSLNDNFGATVEETPTIVETPLETSQEYNSLEETATSTRL</sequence>
<dbReference type="InterPro" id="IPR036508">
    <property type="entry name" value="Chitin-bd_dom_sf"/>
</dbReference>
<dbReference type="GO" id="GO:0005576">
    <property type="term" value="C:extracellular region"/>
    <property type="evidence" value="ECO:0007669"/>
    <property type="project" value="InterPro"/>
</dbReference>
<feature type="non-terminal residue" evidence="3">
    <location>
        <position position="1"/>
    </location>
</feature>
<dbReference type="InterPro" id="IPR052976">
    <property type="entry name" value="Scoloptoxin-like"/>
</dbReference>
<dbReference type="EMBL" id="GBHO01031223">
    <property type="protein sequence ID" value="JAG12381.1"/>
    <property type="molecule type" value="Transcribed_RNA"/>
</dbReference>
<feature type="domain" description="Chitin-binding type-2" evidence="2">
    <location>
        <begin position="53"/>
        <end position="120"/>
    </location>
</feature>
<dbReference type="SUPFAM" id="SSF57625">
    <property type="entry name" value="Invertebrate chitin-binding proteins"/>
    <property type="match status" value="1"/>
</dbReference>
<name>A0A0A9WY81_LYGHE</name>
<feature type="chain" id="PRO_5002071148" evidence="1">
    <location>
        <begin position="23"/>
        <end position="164"/>
    </location>
</feature>
<dbReference type="PANTHER" id="PTHR22933">
    <property type="entry name" value="FI18007P1-RELATED"/>
    <property type="match status" value="1"/>
</dbReference>
<dbReference type="PANTHER" id="PTHR22933:SF43">
    <property type="entry name" value="LP10131P"/>
    <property type="match status" value="1"/>
</dbReference>
<evidence type="ECO:0000256" key="1">
    <source>
        <dbReference type="SAM" id="SignalP"/>
    </source>
</evidence>
<proteinExistence type="predicted"/>
<organism evidence="3">
    <name type="scientific">Lygus hesperus</name>
    <name type="common">Western plant bug</name>
    <dbReference type="NCBI Taxonomy" id="30085"/>
    <lineage>
        <taxon>Eukaryota</taxon>
        <taxon>Metazoa</taxon>
        <taxon>Ecdysozoa</taxon>
        <taxon>Arthropoda</taxon>
        <taxon>Hexapoda</taxon>
        <taxon>Insecta</taxon>
        <taxon>Pterygota</taxon>
        <taxon>Neoptera</taxon>
        <taxon>Paraneoptera</taxon>
        <taxon>Hemiptera</taxon>
        <taxon>Heteroptera</taxon>
        <taxon>Panheteroptera</taxon>
        <taxon>Cimicomorpha</taxon>
        <taxon>Miridae</taxon>
        <taxon>Mirini</taxon>
        <taxon>Lygus</taxon>
    </lineage>
</organism>
<keyword evidence="1" id="KW-0732">Signal</keyword>
<evidence type="ECO:0000259" key="2">
    <source>
        <dbReference type="PROSITE" id="PS50940"/>
    </source>
</evidence>
<dbReference type="InterPro" id="IPR002557">
    <property type="entry name" value="Chitin-bd_dom"/>
</dbReference>
<reference evidence="3" key="2">
    <citation type="submission" date="2014-07" db="EMBL/GenBank/DDBJ databases">
        <authorList>
            <person name="Hull J."/>
        </authorList>
    </citation>
    <scope>NUCLEOTIDE SEQUENCE</scope>
</reference>
<accession>A0A0A9WY81</accession>